<feature type="compositionally biased region" description="Low complexity" evidence="1">
    <location>
        <begin position="77"/>
        <end position="133"/>
    </location>
</feature>
<reference evidence="2" key="1">
    <citation type="submission" date="2020-08" db="EMBL/GenBank/DDBJ databases">
        <title>Multicomponent nature underlies the extraordinary mechanical properties of spider dragline silk.</title>
        <authorList>
            <person name="Kono N."/>
            <person name="Nakamura H."/>
            <person name="Mori M."/>
            <person name="Yoshida Y."/>
            <person name="Ohtoshi R."/>
            <person name="Malay A.D."/>
            <person name="Moran D.A.P."/>
            <person name="Tomita M."/>
            <person name="Numata K."/>
            <person name="Arakawa K."/>
        </authorList>
    </citation>
    <scope>NUCLEOTIDE SEQUENCE</scope>
</reference>
<evidence type="ECO:0000313" key="2">
    <source>
        <dbReference type="EMBL" id="GFY78488.1"/>
    </source>
</evidence>
<comment type="caution">
    <text evidence="2">The sequence shown here is derived from an EMBL/GenBank/DDBJ whole genome shotgun (WGS) entry which is preliminary data.</text>
</comment>
<accession>A0A8X6YU76</accession>
<evidence type="ECO:0000256" key="1">
    <source>
        <dbReference type="SAM" id="MobiDB-lite"/>
    </source>
</evidence>
<name>A0A8X6YU76_9ARAC</name>
<feature type="compositionally biased region" description="Acidic residues" evidence="1">
    <location>
        <begin position="134"/>
        <end position="143"/>
    </location>
</feature>
<sequence>MGKLDILVRYPVNCAVDTEIRFELHFKRGQNFIKLAPPSSPSICNSEELSGSFRGCGPEVSWFSMLRGSVIKKTGNESSGSASGSDESSGSASGSDELSGSSSGSDELSGSASGSDESRGSSPESDESSGPSSESDEASDSSS</sequence>
<feature type="region of interest" description="Disordered" evidence="1">
    <location>
        <begin position="73"/>
        <end position="143"/>
    </location>
</feature>
<dbReference type="Proteomes" id="UP000886998">
    <property type="component" value="Unassembled WGS sequence"/>
</dbReference>
<protein>
    <submittedName>
        <fullName evidence="2">Uncharacterized protein</fullName>
    </submittedName>
</protein>
<dbReference type="EMBL" id="BMAV01023033">
    <property type="protein sequence ID" value="GFY78488.1"/>
    <property type="molecule type" value="Genomic_DNA"/>
</dbReference>
<dbReference type="AlphaFoldDB" id="A0A8X6YU76"/>
<evidence type="ECO:0000313" key="3">
    <source>
        <dbReference type="Proteomes" id="UP000886998"/>
    </source>
</evidence>
<gene>
    <name evidence="2" type="ORF">TNIN_420701</name>
</gene>
<keyword evidence="3" id="KW-1185">Reference proteome</keyword>
<organism evidence="2 3">
    <name type="scientific">Trichonephila inaurata madagascariensis</name>
    <dbReference type="NCBI Taxonomy" id="2747483"/>
    <lineage>
        <taxon>Eukaryota</taxon>
        <taxon>Metazoa</taxon>
        <taxon>Ecdysozoa</taxon>
        <taxon>Arthropoda</taxon>
        <taxon>Chelicerata</taxon>
        <taxon>Arachnida</taxon>
        <taxon>Araneae</taxon>
        <taxon>Araneomorphae</taxon>
        <taxon>Entelegynae</taxon>
        <taxon>Araneoidea</taxon>
        <taxon>Nephilidae</taxon>
        <taxon>Trichonephila</taxon>
        <taxon>Trichonephila inaurata</taxon>
    </lineage>
</organism>
<proteinExistence type="predicted"/>